<evidence type="ECO:0008006" key="4">
    <source>
        <dbReference type="Google" id="ProtNLM"/>
    </source>
</evidence>
<protein>
    <recommendedName>
        <fullName evidence="4">ABC-type transport auxiliary lipoprotein component domain-containing protein</fullName>
    </recommendedName>
</protein>
<evidence type="ECO:0000313" key="2">
    <source>
        <dbReference type="EMBL" id="PJK29887.1"/>
    </source>
</evidence>
<keyword evidence="1" id="KW-0732">Signal</keyword>
<dbReference type="RefSeq" id="WP_109793164.1">
    <property type="nucleotide sequence ID" value="NZ_PHIG01000031.1"/>
</dbReference>
<sequence length="161" mass="16249">MWIGNSGRAACAAAAATLLAMAGCESAREPLDGVAVADVQVRRSATVAATALPSGLRESMLAIVPACAGGGAPHDALVEVLAVRRDRDAGSRRRQGVTLTAEVTFVARGSNRRTGPWRVSVSTAGTSLPGAPSGNPETVLSNLFAAAVCREVFGAEHALGG</sequence>
<dbReference type="Proteomes" id="UP000229498">
    <property type="component" value="Unassembled WGS sequence"/>
</dbReference>
<dbReference type="AlphaFoldDB" id="A0A2M9G2D7"/>
<organism evidence="2 3">
    <name type="scientific">Minwuia thermotolerans</name>
    <dbReference type="NCBI Taxonomy" id="2056226"/>
    <lineage>
        <taxon>Bacteria</taxon>
        <taxon>Pseudomonadati</taxon>
        <taxon>Pseudomonadota</taxon>
        <taxon>Alphaproteobacteria</taxon>
        <taxon>Minwuiales</taxon>
        <taxon>Minwuiaceae</taxon>
        <taxon>Minwuia</taxon>
    </lineage>
</organism>
<gene>
    <name evidence="2" type="ORF">CVT23_08915</name>
</gene>
<reference evidence="2 3" key="1">
    <citation type="submission" date="2017-11" db="EMBL/GenBank/DDBJ databases">
        <title>Draft genome sequence of Rhizobiales bacterium SY3-13.</title>
        <authorList>
            <person name="Sun C."/>
        </authorList>
    </citation>
    <scope>NUCLEOTIDE SEQUENCE [LARGE SCALE GENOMIC DNA]</scope>
    <source>
        <strain evidence="2 3">SY3-13</strain>
    </source>
</reference>
<accession>A0A2M9G2D7</accession>
<dbReference type="EMBL" id="PHIG01000031">
    <property type="protein sequence ID" value="PJK29887.1"/>
    <property type="molecule type" value="Genomic_DNA"/>
</dbReference>
<name>A0A2M9G2D7_9PROT</name>
<proteinExistence type="predicted"/>
<feature type="chain" id="PRO_5014728308" description="ABC-type transport auxiliary lipoprotein component domain-containing protein" evidence="1">
    <location>
        <begin position="23"/>
        <end position="161"/>
    </location>
</feature>
<evidence type="ECO:0000313" key="3">
    <source>
        <dbReference type="Proteomes" id="UP000229498"/>
    </source>
</evidence>
<keyword evidence="3" id="KW-1185">Reference proteome</keyword>
<comment type="caution">
    <text evidence="2">The sequence shown here is derived from an EMBL/GenBank/DDBJ whole genome shotgun (WGS) entry which is preliminary data.</text>
</comment>
<feature type="signal peptide" evidence="1">
    <location>
        <begin position="1"/>
        <end position="22"/>
    </location>
</feature>
<evidence type="ECO:0000256" key="1">
    <source>
        <dbReference type="SAM" id="SignalP"/>
    </source>
</evidence>